<dbReference type="EMBL" id="QFOT01000098">
    <property type="protein sequence ID" value="PZP54956.1"/>
    <property type="molecule type" value="Genomic_DNA"/>
</dbReference>
<dbReference type="InterPro" id="IPR007711">
    <property type="entry name" value="HigB-1"/>
</dbReference>
<dbReference type="Pfam" id="PF05015">
    <property type="entry name" value="HigB-like_toxin"/>
    <property type="match status" value="1"/>
</dbReference>
<dbReference type="PANTHER" id="PTHR40266:SF2">
    <property type="entry name" value="TOXIN HIGB-1"/>
    <property type="match status" value="1"/>
</dbReference>
<gene>
    <name evidence="1" type="ORF">DI586_08340</name>
</gene>
<name>A0A2W5HA46_9BACT</name>
<evidence type="ECO:0000313" key="2">
    <source>
        <dbReference type="Proteomes" id="UP000249739"/>
    </source>
</evidence>
<dbReference type="SUPFAM" id="SSF143011">
    <property type="entry name" value="RelE-like"/>
    <property type="match status" value="1"/>
</dbReference>
<evidence type="ECO:0000313" key="1">
    <source>
        <dbReference type="EMBL" id="PZP54956.1"/>
    </source>
</evidence>
<dbReference type="Gene3D" id="3.30.2310.20">
    <property type="entry name" value="RelE-like"/>
    <property type="match status" value="1"/>
</dbReference>
<sequence length="93" mass="10831">MIRSFACKDTEKVWNGLKVKAFPGDMQDRALRKLRQIDAAQSVDDLKNPPGNRLEALKGNRKGQMSIRINDQWRICFIWQDNEANDVEIVDYH</sequence>
<dbReference type="InterPro" id="IPR035093">
    <property type="entry name" value="RelE/ParE_toxin_dom_sf"/>
</dbReference>
<protein>
    <submittedName>
        <fullName evidence="1">Plasmid maintenance system killer</fullName>
    </submittedName>
</protein>
<dbReference type="AlphaFoldDB" id="A0A2W5HA46"/>
<accession>A0A2W5HA46</accession>
<proteinExistence type="predicted"/>
<organism evidence="1 2">
    <name type="scientific">Micavibrio aeruginosavorus</name>
    <dbReference type="NCBI Taxonomy" id="349221"/>
    <lineage>
        <taxon>Bacteria</taxon>
        <taxon>Pseudomonadati</taxon>
        <taxon>Bdellovibrionota</taxon>
        <taxon>Bdellovibrionia</taxon>
        <taxon>Bdellovibrionales</taxon>
        <taxon>Pseudobdellovibrionaceae</taxon>
        <taxon>Micavibrio</taxon>
    </lineage>
</organism>
<dbReference type="Proteomes" id="UP000249739">
    <property type="component" value="Unassembled WGS sequence"/>
</dbReference>
<comment type="caution">
    <text evidence="1">The sequence shown here is derived from an EMBL/GenBank/DDBJ whole genome shotgun (WGS) entry which is preliminary data.</text>
</comment>
<reference evidence="1 2" key="1">
    <citation type="submission" date="2017-08" db="EMBL/GenBank/DDBJ databases">
        <title>Infants hospitalized years apart are colonized by the same room-sourced microbial strains.</title>
        <authorList>
            <person name="Brooks B."/>
            <person name="Olm M.R."/>
            <person name="Firek B.A."/>
            <person name="Baker R."/>
            <person name="Thomas B.C."/>
            <person name="Morowitz M.J."/>
            <person name="Banfield J.F."/>
        </authorList>
    </citation>
    <scope>NUCLEOTIDE SEQUENCE [LARGE SCALE GENOMIC DNA]</scope>
    <source>
        <strain evidence="1">S2_006_000_R2_64</strain>
    </source>
</reference>
<dbReference type="PANTHER" id="PTHR40266">
    <property type="entry name" value="TOXIN HIGB-1"/>
    <property type="match status" value="1"/>
</dbReference>